<dbReference type="AlphaFoldDB" id="W9SD94"/>
<sequence length="83" mass="9153">MEVLSYGGEADTQIGGGGTLGGALGRRLQGQRFVRQWWRRFHAGGSIDSSLQRYDEVLHTYLARNQRETGGATLTKSARDIIT</sequence>
<keyword evidence="2" id="KW-1185">Reference proteome</keyword>
<accession>W9SD94</accession>
<organism evidence="1 2">
    <name type="scientific">Morus notabilis</name>
    <dbReference type="NCBI Taxonomy" id="981085"/>
    <lineage>
        <taxon>Eukaryota</taxon>
        <taxon>Viridiplantae</taxon>
        <taxon>Streptophyta</taxon>
        <taxon>Embryophyta</taxon>
        <taxon>Tracheophyta</taxon>
        <taxon>Spermatophyta</taxon>
        <taxon>Magnoliopsida</taxon>
        <taxon>eudicotyledons</taxon>
        <taxon>Gunneridae</taxon>
        <taxon>Pentapetalae</taxon>
        <taxon>rosids</taxon>
        <taxon>fabids</taxon>
        <taxon>Rosales</taxon>
        <taxon>Moraceae</taxon>
        <taxon>Moreae</taxon>
        <taxon>Morus</taxon>
    </lineage>
</organism>
<protein>
    <submittedName>
        <fullName evidence="1">Uncharacterized protein</fullName>
    </submittedName>
</protein>
<gene>
    <name evidence="1" type="ORF">L484_006438</name>
</gene>
<proteinExistence type="predicted"/>
<name>W9SD94_9ROSA</name>
<reference evidence="2" key="1">
    <citation type="submission" date="2013-01" db="EMBL/GenBank/DDBJ databases">
        <title>Draft Genome Sequence of a Mulberry Tree, Morus notabilis C.K. Schneid.</title>
        <authorList>
            <person name="He N."/>
            <person name="Zhao S."/>
        </authorList>
    </citation>
    <scope>NUCLEOTIDE SEQUENCE</scope>
</reference>
<dbReference type="Proteomes" id="UP000030645">
    <property type="component" value="Unassembled WGS sequence"/>
</dbReference>
<evidence type="ECO:0000313" key="2">
    <source>
        <dbReference type="Proteomes" id="UP000030645"/>
    </source>
</evidence>
<evidence type="ECO:0000313" key="1">
    <source>
        <dbReference type="EMBL" id="EXC26387.1"/>
    </source>
</evidence>
<dbReference type="EMBL" id="KE346106">
    <property type="protein sequence ID" value="EXC26387.1"/>
    <property type="molecule type" value="Genomic_DNA"/>
</dbReference>